<dbReference type="Pfam" id="PF22536">
    <property type="entry name" value="WHD_POLR3C"/>
    <property type="match status" value="1"/>
</dbReference>
<dbReference type="GO" id="GO:0005666">
    <property type="term" value="C:RNA polymerase III complex"/>
    <property type="evidence" value="ECO:0007669"/>
    <property type="project" value="UniProtKB-UniRule"/>
</dbReference>
<feature type="compositionally biased region" description="Polar residues" evidence="8">
    <location>
        <begin position="313"/>
        <end position="324"/>
    </location>
</feature>
<protein>
    <recommendedName>
        <fullName evidence="3 7">DNA-directed RNA polymerase III subunit RPC3</fullName>
        <shortName evidence="7">RNA polymerase III subunit C3</shortName>
    </recommendedName>
</protein>
<dbReference type="EMBL" id="SZYD01000018">
    <property type="protein sequence ID" value="KAD2805481.1"/>
    <property type="molecule type" value="Genomic_DNA"/>
</dbReference>
<organism evidence="12 13">
    <name type="scientific">Mikania micrantha</name>
    <name type="common">bitter vine</name>
    <dbReference type="NCBI Taxonomy" id="192012"/>
    <lineage>
        <taxon>Eukaryota</taxon>
        <taxon>Viridiplantae</taxon>
        <taxon>Streptophyta</taxon>
        <taxon>Embryophyta</taxon>
        <taxon>Tracheophyta</taxon>
        <taxon>Spermatophyta</taxon>
        <taxon>Magnoliopsida</taxon>
        <taxon>eudicotyledons</taxon>
        <taxon>Gunneridae</taxon>
        <taxon>Pentapetalae</taxon>
        <taxon>asterids</taxon>
        <taxon>campanulids</taxon>
        <taxon>Asterales</taxon>
        <taxon>Asteraceae</taxon>
        <taxon>Asteroideae</taxon>
        <taxon>Heliantheae alliance</taxon>
        <taxon>Eupatorieae</taxon>
        <taxon>Mikania</taxon>
    </lineage>
</organism>
<feature type="region of interest" description="Disordered" evidence="8">
    <location>
        <begin position="313"/>
        <end position="342"/>
    </location>
</feature>
<keyword evidence="6 7" id="KW-0539">Nucleus</keyword>
<dbReference type="InterPro" id="IPR013197">
    <property type="entry name" value="RNA_pol_III_RPC82-rel_HTH"/>
</dbReference>
<feature type="domain" description="DNA-directed RNA polymerase III subunit RPC3 winged-helix" evidence="11">
    <location>
        <begin position="467"/>
        <end position="527"/>
    </location>
</feature>
<dbReference type="PANTHER" id="PTHR12949">
    <property type="entry name" value="RNA POLYMERASE III DNA DIRECTED -RELATED"/>
    <property type="match status" value="1"/>
</dbReference>
<evidence type="ECO:0000256" key="3">
    <source>
        <dbReference type="ARBA" id="ARBA00016689"/>
    </source>
</evidence>
<dbReference type="AlphaFoldDB" id="A0A5N6LVB0"/>
<evidence type="ECO:0000259" key="11">
    <source>
        <dbReference type="Pfam" id="PF22536"/>
    </source>
</evidence>
<evidence type="ECO:0000313" key="13">
    <source>
        <dbReference type="Proteomes" id="UP000326396"/>
    </source>
</evidence>
<evidence type="ECO:0000256" key="6">
    <source>
        <dbReference type="ARBA" id="ARBA00023242"/>
    </source>
</evidence>
<dbReference type="FunFam" id="1.10.10.10:FF:000515">
    <property type="entry name" value="DNA-directed RNA polymerase III subunit rpc3"/>
    <property type="match status" value="1"/>
</dbReference>
<evidence type="ECO:0000256" key="1">
    <source>
        <dbReference type="ARBA" id="ARBA00004123"/>
    </source>
</evidence>
<comment type="function">
    <text evidence="7">DNA-dependent RNA polymerase catalyzes the transcription of DNA into RNA using the four ribonucleoside triphosphates as substrates. Specific core component of RNA polymerase III which synthesizes small RNAs, such as 5S rRNA and tRNAs.</text>
</comment>
<proteinExistence type="inferred from homology"/>
<evidence type="ECO:0000256" key="8">
    <source>
        <dbReference type="SAM" id="MobiDB-lite"/>
    </source>
</evidence>
<feature type="compositionally biased region" description="Polar residues" evidence="8">
    <location>
        <begin position="24"/>
        <end position="42"/>
    </location>
</feature>
<feature type="region of interest" description="Disordered" evidence="8">
    <location>
        <begin position="1"/>
        <end position="88"/>
    </location>
</feature>
<evidence type="ECO:0000313" key="12">
    <source>
        <dbReference type="EMBL" id="KAD2805481.1"/>
    </source>
</evidence>
<accession>A0A5N6LVB0</accession>
<sequence length="619" mass="70497">MRGPTLSPCSPGNKKQRARRGKRQTTNLQETNLNHQHSTTCQALPAPPAAEHRASASRSPHLRLPSTACAEHRASASRAPPSAVRRSTDMASPHGIKLAVHLISSYFGDIVSKVCECLLRKGTMSQAQVVRFTELSKQNVTNSLLVLIQHNCVQAFAIQQPGGFGEAPKIVTQYTALHDNIIHHMRFPKFLQIVSNEFGQDCTEIFEGLLQHGRLSLNQIMDRHKDKHKDLVTNGENSNTTSMIQENFNRLAQARYIERCPAHEPFLEPLEEGAKKRMAKSKITQTLEARALAAAAPMESLRFLVEADTLSNEALDNDGKNSPNRDIVGEKRKHDSLEPETESWATNKNKEILWRANFEEFVRRLRHKSCISHVITCMDSVAGIILSAIFEACRKDETKVKMEKTVPLPLETIFEEAMKSEEGRSLTLERVRGSLAQMGCELPSIGIDEVYSIDLKKIIDQAQTQEVESILLKKYGREAYRIFRLLSERERFYETDRISATTFVEKKDALRILFQLWKDNLLHMERIGIEPQKSETMLWKLNKRSVWEQVSDDMCHAALNLKLRLHHELEQAKDILRVLKGKSLGDEVMEKRRRVGDKWKVLESSLMILDDAIMLFHNF</sequence>
<dbReference type="Gene3D" id="1.10.10.10">
    <property type="entry name" value="Winged helix-like DNA-binding domain superfamily/Winged helix DNA-binding domain"/>
    <property type="match status" value="4"/>
</dbReference>
<comment type="similarity">
    <text evidence="2 7">Belongs to the eukaryotic RPC3/POLR3C RNA polymerase subunit family.</text>
</comment>
<feature type="domain" description="RNA polymerase III Rpc82 C -terminal" evidence="9">
    <location>
        <begin position="246"/>
        <end position="427"/>
    </location>
</feature>
<dbReference type="Pfam" id="PF08221">
    <property type="entry name" value="HTH_9"/>
    <property type="match status" value="1"/>
</dbReference>
<comment type="subunit">
    <text evidence="7">Component of the RNA polymerase III (Pol III) complex consisting of 17 subunits.</text>
</comment>
<dbReference type="InterPro" id="IPR008806">
    <property type="entry name" value="RNA_pol_III_Rpc82_C"/>
</dbReference>
<dbReference type="GO" id="GO:0006351">
    <property type="term" value="P:DNA-templated transcription"/>
    <property type="evidence" value="ECO:0007669"/>
    <property type="project" value="InterPro"/>
</dbReference>
<comment type="subcellular location">
    <subcellularLocation>
        <location evidence="1 7">Nucleus</location>
    </subcellularLocation>
</comment>
<evidence type="ECO:0000256" key="7">
    <source>
        <dbReference type="RuleBase" id="RU367076"/>
    </source>
</evidence>
<keyword evidence="5 7" id="KW-0804">Transcription</keyword>
<keyword evidence="13" id="KW-1185">Reference proteome</keyword>
<name>A0A5N6LVB0_9ASTR</name>
<dbReference type="Proteomes" id="UP000326396">
    <property type="component" value="Linkage Group LG8"/>
</dbReference>
<reference evidence="12 13" key="1">
    <citation type="submission" date="2019-05" db="EMBL/GenBank/DDBJ databases">
        <title>Mikania micrantha, genome provides insights into the molecular mechanism of rapid growth.</title>
        <authorList>
            <person name="Liu B."/>
        </authorList>
    </citation>
    <scope>NUCLEOTIDE SEQUENCE [LARGE SCALE GENOMIC DNA]</scope>
    <source>
        <strain evidence="12">NLD-2019</strain>
        <tissue evidence="12">Leaf</tissue>
    </source>
</reference>
<comment type="caution">
    <text evidence="12">The sequence shown here is derived from an EMBL/GenBank/DDBJ whole genome shotgun (WGS) entry which is preliminary data.</text>
</comment>
<evidence type="ECO:0000256" key="2">
    <source>
        <dbReference type="ARBA" id="ARBA00007206"/>
    </source>
</evidence>
<dbReference type="InterPro" id="IPR036388">
    <property type="entry name" value="WH-like_DNA-bd_sf"/>
</dbReference>
<dbReference type="FunFam" id="1.10.10.10:FF:000218">
    <property type="entry name" value="DNA-directed RNA polymerase III subunit RPC3"/>
    <property type="match status" value="1"/>
</dbReference>
<evidence type="ECO:0000259" key="10">
    <source>
        <dbReference type="Pfam" id="PF08221"/>
    </source>
</evidence>
<keyword evidence="4 7" id="KW-0240">DNA-directed RNA polymerase</keyword>
<dbReference type="Pfam" id="PF05645">
    <property type="entry name" value="RNA_pol_Rpc82"/>
    <property type="match status" value="1"/>
</dbReference>
<dbReference type="InterPro" id="IPR055207">
    <property type="entry name" value="POLR3C_WHD"/>
</dbReference>
<feature type="compositionally biased region" description="Low complexity" evidence="8">
    <location>
        <begin position="76"/>
        <end position="85"/>
    </location>
</feature>
<dbReference type="OrthoDB" id="272392at2759"/>
<dbReference type="GO" id="GO:0003697">
    <property type="term" value="F:single-stranded DNA binding"/>
    <property type="evidence" value="ECO:0007669"/>
    <property type="project" value="UniProtKB-UniRule"/>
</dbReference>
<evidence type="ECO:0000256" key="5">
    <source>
        <dbReference type="ARBA" id="ARBA00023163"/>
    </source>
</evidence>
<feature type="compositionally biased region" description="Basic residues" evidence="8">
    <location>
        <begin position="14"/>
        <end position="23"/>
    </location>
</feature>
<feature type="compositionally biased region" description="Basic and acidic residues" evidence="8">
    <location>
        <begin position="327"/>
        <end position="337"/>
    </location>
</feature>
<dbReference type="PANTHER" id="PTHR12949:SF0">
    <property type="entry name" value="DNA-DIRECTED RNA POLYMERASE III SUBUNIT RPC3"/>
    <property type="match status" value="1"/>
</dbReference>
<feature type="domain" description="RNA polymerase III subunit RPC82-related helix-turn-helix" evidence="10">
    <location>
        <begin position="97"/>
        <end position="156"/>
    </location>
</feature>
<dbReference type="InterPro" id="IPR039748">
    <property type="entry name" value="RPC3"/>
</dbReference>
<gene>
    <name evidence="12" type="ORF">E3N88_38858</name>
</gene>
<evidence type="ECO:0000259" key="9">
    <source>
        <dbReference type="Pfam" id="PF05645"/>
    </source>
</evidence>
<evidence type="ECO:0000256" key="4">
    <source>
        <dbReference type="ARBA" id="ARBA00022478"/>
    </source>
</evidence>